<sequence length="126" mass="14285">MTTKEWIEISIQIASLILTAWACVNSAKHQRAQISAAKAAQEAADNPIIQRWRWFKSRVWGFALMWLLSVGWLVYASAQSEPVTRVTLLQFSLLTMWCLTCAFMVVVFAFVAAFVPLRMIQEVMSG</sequence>
<proteinExistence type="predicted"/>
<evidence type="ECO:0000313" key="2">
    <source>
        <dbReference type="EMBL" id="AQZ99101.1"/>
    </source>
</evidence>
<protein>
    <submittedName>
        <fullName evidence="2">Uncharacterized protein</fullName>
    </submittedName>
</protein>
<dbReference type="RefSeq" id="WP_054065253.1">
    <property type="nucleotide sequence ID" value="NZ_CP020121.1"/>
</dbReference>
<gene>
    <name evidence="2" type="ORF">B5M06_13390</name>
</gene>
<dbReference type="GeneID" id="83040312"/>
<feature type="transmembrane region" description="Helical" evidence="1">
    <location>
        <begin position="59"/>
        <end position="78"/>
    </location>
</feature>
<reference evidence="2 3" key="1">
    <citation type="submission" date="2017-03" db="EMBL/GenBank/DDBJ databases">
        <title>Rapid Whole Genome Sequencing of Comamonas kerstersii Causing Continuous ambulatory Peritoneal Dialysis-Associated Peritonitis.</title>
        <authorList>
            <person name="Zheng B."/>
        </authorList>
    </citation>
    <scope>NUCLEOTIDE SEQUENCE [LARGE SCALE GENOMIC DNA]</scope>
    <source>
        <strain evidence="2 3">8943</strain>
    </source>
</reference>
<accession>A0A1V0BGU4</accession>
<organism evidence="2 3">
    <name type="scientific">Comamonas kerstersii</name>
    <dbReference type="NCBI Taxonomy" id="225992"/>
    <lineage>
        <taxon>Bacteria</taxon>
        <taxon>Pseudomonadati</taxon>
        <taxon>Pseudomonadota</taxon>
        <taxon>Betaproteobacteria</taxon>
        <taxon>Burkholderiales</taxon>
        <taxon>Comamonadaceae</taxon>
        <taxon>Comamonas</taxon>
    </lineage>
</organism>
<evidence type="ECO:0000313" key="3">
    <source>
        <dbReference type="Proteomes" id="UP000242792"/>
    </source>
</evidence>
<keyword evidence="1" id="KW-1133">Transmembrane helix</keyword>
<keyword evidence="1" id="KW-0812">Transmembrane</keyword>
<dbReference type="AlphaFoldDB" id="A0A1V0BGU4"/>
<name>A0A1V0BGU4_9BURK</name>
<evidence type="ECO:0000256" key="1">
    <source>
        <dbReference type="SAM" id="Phobius"/>
    </source>
</evidence>
<feature type="transmembrane region" description="Helical" evidence="1">
    <location>
        <begin position="90"/>
        <end position="115"/>
    </location>
</feature>
<dbReference type="KEGG" id="cke:B5M06_13390"/>
<dbReference type="EMBL" id="CP020121">
    <property type="protein sequence ID" value="AQZ99101.1"/>
    <property type="molecule type" value="Genomic_DNA"/>
</dbReference>
<dbReference type="Proteomes" id="UP000242792">
    <property type="component" value="Chromosome"/>
</dbReference>
<keyword evidence="1" id="KW-0472">Membrane</keyword>